<evidence type="ECO:0000256" key="5">
    <source>
        <dbReference type="ARBA" id="ARBA00023136"/>
    </source>
</evidence>
<evidence type="ECO:0000256" key="2">
    <source>
        <dbReference type="ARBA" id="ARBA00022448"/>
    </source>
</evidence>
<dbReference type="InterPro" id="IPR036259">
    <property type="entry name" value="MFS_trans_sf"/>
</dbReference>
<name>A0A7Z7LGQ0_9BACT</name>
<dbReference type="KEGG" id="minf:MESINF_2124"/>
<feature type="transmembrane region" description="Helical" evidence="6">
    <location>
        <begin position="278"/>
        <end position="299"/>
    </location>
</feature>
<dbReference type="Gene3D" id="1.20.1250.20">
    <property type="entry name" value="MFS general substrate transporter like domains"/>
    <property type="match status" value="1"/>
</dbReference>
<evidence type="ECO:0000313" key="9">
    <source>
        <dbReference type="Proteomes" id="UP000250796"/>
    </source>
</evidence>
<keyword evidence="4 6" id="KW-1133">Transmembrane helix</keyword>
<feature type="transmembrane region" description="Helical" evidence="6">
    <location>
        <begin position="57"/>
        <end position="77"/>
    </location>
</feature>
<protein>
    <submittedName>
        <fullName evidence="8">Major facilitator superfamily MFS_1</fullName>
    </submittedName>
</protein>
<feature type="transmembrane region" description="Helical" evidence="6">
    <location>
        <begin position="364"/>
        <end position="383"/>
    </location>
</feature>
<comment type="subcellular location">
    <subcellularLocation>
        <location evidence="1">Membrane</location>
        <topology evidence="1">Multi-pass membrane protein</topology>
    </subcellularLocation>
</comment>
<dbReference type="PANTHER" id="PTHR23511">
    <property type="entry name" value="SYNAPTIC VESICLE GLYCOPROTEIN 2"/>
    <property type="match status" value="1"/>
</dbReference>
<feature type="transmembrane region" description="Helical" evidence="6">
    <location>
        <begin position="306"/>
        <end position="325"/>
    </location>
</feature>
<dbReference type="InterPro" id="IPR005828">
    <property type="entry name" value="MFS_sugar_transport-like"/>
</dbReference>
<gene>
    <name evidence="8" type="ORF">MESINF_2124</name>
</gene>
<evidence type="ECO:0000256" key="3">
    <source>
        <dbReference type="ARBA" id="ARBA00022692"/>
    </source>
</evidence>
<accession>A0A7Z7LGQ0</accession>
<dbReference type="SUPFAM" id="SSF103473">
    <property type="entry name" value="MFS general substrate transporter"/>
    <property type="match status" value="1"/>
</dbReference>
<feature type="transmembrane region" description="Helical" evidence="6">
    <location>
        <begin position="395"/>
        <end position="417"/>
    </location>
</feature>
<feature type="domain" description="Major facilitator superfamily (MFS) profile" evidence="7">
    <location>
        <begin position="19"/>
        <end position="420"/>
    </location>
</feature>
<organism evidence="8 9">
    <name type="scientific">Mesotoga infera</name>
    <dbReference type="NCBI Taxonomy" id="1236046"/>
    <lineage>
        <taxon>Bacteria</taxon>
        <taxon>Thermotogati</taxon>
        <taxon>Thermotogota</taxon>
        <taxon>Thermotogae</taxon>
        <taxon>Kosmotogales</taxon>
        <taxon>Kosmotogaceae</taxon>
        <taxon>Mesotoga</taxon>
    </lineage>
</organism>
<evidence type="ECO:0000256" key="1">
    <source>
        <dbReference type="ARBA" id="ARBA00004141"/>
    </source>
</evidence>
<dbReference type="RefSeq" id="WP_169699701.1">
    <property type="nucleotide sequence ID" value="NZ_LS974202.1"/>
</dbReference>
<dbReference type="InterPro" id="IPR020846">
    <property type="entry name" value="MFS_dom"/>
</dbReference>
<reference evidence="8 9" key="1">
    <citation type="submission" date="2017-01" db="EMBL/GenBank/DDBJ databases">
        <authorList>
            <person name="Erauso G."/>
        </authorList>
    </citation>
    <scope>NUCLEOTIDE SEQUENCE [LARGE SCALE GENOMIC DNA]</scope>
    <source>
        <strain evidence="8">MESINF1</strain>
    </source>
</reference>
<keyword evidence="3 6" id="KW-0812">Transmembrane</keyword>
<feature type="transmembrane region" description="Helical" evidence="6">
    <location>
        <begin position="173"/>
        <end position="193"/>
    </location>
</feature>
<feature type="transmembrane region" description="Helical" evidence="6">
    <location>
        <begin position="143"/>
        <end position="161"/>
    </location>
</feature>
<feature type="transmembrane region" description="Helical" evidence="6">
    <location>
        <begin position="19"/>
        <end position="45"/>
    </location>
</feature>
<keyword evidence="2" id="KW-0813">Transport</keyword>
<evidence type="ECO:0000256" key="4">
    <source>
        <dbReference type="ARBA" id="ARBA00022989"/>
    </source>
</evidence>
<dbReference type="PANTHER" id="PTHR23511:SF34">
    <property type="entry name" value="SYNAPTIC VESICLE GLYCOPROTEIN 2"/>
    <property type="match status" value="1"/>
</dbReference>
<sequence>MNIDEVIQRSISSGRRLKLLVLTSLEWMLVAGGVMITSLTLPSIIEGLSGTQGDQTTMASSVFIGMLVGALVSGAISDRFGRKWTNLCLLILATVGTGITGLAPSMRLFSVFRFLSGLGYGGLLPVVNAYLTEFSSIKIRGLYLTLLESSWALGSIMVGAFTMITLDYLGWQWSYYFLFIFGLPLIMIGLFLPESPKYEFMKKGKKALEKILRTSISEEVEMHEREKQPLLSLFKRGLARRTVMIWFSWFTVSFVYYGIYTWAPKIFASKGLTPVSSLWYTFFMLIMQLPGYLTAALLIERIGRKTTLTFFFVATAISALIMGLVTSSSFLIFASVLISMSVLGTWGMVYAYTPELYPTEMRGLGNGTSGVMARTAGIIAPYFTSFFMSRTGDVLYVMLFMSAMSVMAAIVVAFFGVETKEKIIE</sequence>
<feature type="transmembrane region" description="Helical" evidence="6">
    <location>
        <begin position="243"/>
        <end position="263"/>
    </location>
</feature>
<dbReference type="Proteomes" id="UP000250796">
    <property type="component" value="Chromosome MESINF"/>
</dbReference>
<dbReference type="CDD" id="cd17316">
    <property type="entry name" value="MFS_SV2_like"/>
    <property type="match status" value="1"/>
</dbReference>
<dbReference type="AlphaFoldDB" id="A0A7Z7LGQ0"/>
<keyword evidence="9" id="KW-1185">Reference proteome</keyword>
<evidence type="ECO:0000259" key="7">
    <source>
        <dbReference type="PROSITE" id="PS50850"/>
    </source>
</evidence>
<dbReference type="GO" id="GO:0022857">
    <property type="term" value="F:transmembrane transporter activity"/>
    <property type="evidence" value="ECO:0007669"/>
    <property type="project" value="InterPro"/>
</dbReference>
<evidence type="ECO:0000313" key="8">
    <source>
        <dbReference type="EMBL" id="SSC13564.1"/>
    </source>
</evidence>
<feature type="transmembrane region" description="Helical" evidence="6">
    <location>
        <begin position="111"/>
        <end position="131"/>
    </location>
</feature>
<dbReference type="PROSITE" id="PS00217">
    <property type="entry name" value="SUGAR_TRANSPORT_2"/>
    <property type="match status" value="1"/>
</dbReference>
<keyword evidence="5 6" id="KW-0472">Membrane</keyword>
<dbReference type="GO" id="GO:0016020">
    <property type="term" value="C:membrane"/>
    <property type="evidence" value="ECO:0007669"/>
    <property type="project" value="UniProtKB-SubCell"/>
</dbReference>
<dbReference type="EMBL" id="LS974202">
    <property type="protein sequence ID" value="SSC13564.1"/>
    <property type="molecule type" value="Genomic_DNA"/>
</dbReference>
<dbReference type="InterPro" id="IPR005829">
    <property type="entry name" value="Sugar_transporter_CS"/>
</dbReference>
<feature type="transmembrane region" description="Helical" evidence="6">
    <location>
        <begin position="84"/>
        <end position="105"/>
    </location>
</feature>
<evidence type="ECO:0000256" key="6">
    <source>
        <dbReference type="SAM" id="Phobius"/>
    </source>
</evidence>
<feature type="transmembrane region" description="Helical" evidence="6">
    <location>
        <begin position="331"/>
        <end position="352"/>
    </location>
</feature>
<dbReference type="PROSITE" id="PS50850">
    <property type="entry name" value="MFS"/>
    <property type="match status" value="1"/>
</dbReference>
<dbReference type="Pfam" id="PF00083">
    <property type="entry name" value="Sugar_tr"/>
    <property type="match status" value="1"/>
</dbReference>
<proteinExistence type="predicted"/>